<reference evidence="8 9" key="1">
    <citation type="journal article" date="2006" name="Science">
        <title>Phytophthora genome sequences uncover evolutionary origins and mechanisms of pathogenesis.</title>
        <authorList>
            <person name="Tyler B.M."/>
            <person name="Tripathy S."/>
            <person name="Zhang X."/>
            <person name="Dehal P."/>
            <person name="Jiang R.H."/>
            <person name="Aerts A."/>
            <person name="Arredondo F.D."/>
            <person name="Baxter L."/>
            <person name="Bensasson D."/>
            <person name="Beynon J.L."/>
            <person name="Chapman J."/>
            <person name="Damasceno C.M."/>
            <person name="Dorrance A.E."/>
            <person name="Dou D."/>
            <person name="Dickerman A.W."/>
            <person name="Dubchak I.L."/>
            <person name="Garbelotto M."/>
            <person name="Gijzen M."/>
            <person name="Gordon S.G."/>
            <person name="Govers F."/>
            <person name="Grunwald N.J."/>
            <person name="Huang W."/>
            <person name="Ivors K.L."/>
            <person name="Jones R.W."/>
            <person name="Kamoun S."/>
            <person name="Krampis K."/>
            <person name="Lamour K.H."/>
            <person name="Lee M.K."/>
            <person name="McDonald W.H."/>
            <person name="Medina M."/>
            <person name="Meijer H.J."/>
            <person name="Nordberg E.K."/>
            <person name="Maclean D.J."/>
            <person name="Ospina-Giraldo M.D."/>
            <person name="Morris P.F."/>
            <person name="Phuntumart V."/>
            <person name="Putnam N.H."/>
            <person name="Rash S."/>
            <person name="Rose J.K."/>
            <person name="Sakihama Y."/>
            <person name="Salamov A.A."/>
            <person name="Savidor A."/>
            <person name="Scheuring C.F."/>
            <person name="Smith B.M."/>
            <person name="Sobral B.W."/>
            <person name="Terry A."/>
            <person name="Torto-Alalibo T.A."/>
            <person name="Win J."/>
            <person name="Xu Z."/>
            <person name="Zhang H."/>
            <person name="Grigoriev I.V."/>
            <person name="Rokhsar D.S."/>
            <person name="Boore J.L."/>
        </authorList>
    </citation>
    <scope>NUCLEOTIDE SEQUENCE [LARGE SCALE GENOMIC DNA]</scope>
    <source>
        <strain evidence="8 9">P6497</strain>
    </source>
</reference>
<dbReference type="GO" id="GO:0045547">
    <property type="term" value="F:ditrans,polycis-polyprenyl diphosphate synthase [(2E,6E)-farnesyl diphosphate specific] activity"/>
    <property type="evidence" value="ECO:0007669"/>
    <property type="project" value="TreeGrafter"/>
</dbReference>
<dbReference type="EMBL" id="JH159166">
    <property type="protein sequence ID" value="EGZ05394.1"/>
    <property type="molecule type" value="Genomic_DNA"/>
</dbReference>
<dbReference type="FunFam" id="3.40.1180.10:FF:000003">
    <property type="entry name" value="Isoprenyl transferase 2"/>
    <property type="match status" value="1"/>
</dbReference>
<comment type="similarity">
    <text evidence="2 6">Belongs to the UPP synthase family.</text>
</comment>
<evidence type="ECO:0000256" key="1">
    <source>
        <dbReference type="ARBA" id="ARBA00001946"/>
    </source>
</evidence>
<dbReference type="OMA" id="TKGQPDP"/>
<dbReference type="EC" id="2.5.1.-" evidence="6"/>
<proteinExistence type="inferred from homology"/>
<dbReference type="PROSITE" id="PS01066">
    <property type="entry name" value="UPP_SYNTHASE"/>
    <property type="match status" value="1"/>
</dbReference>
<evidence type="ECO:0000313" key="8">
    <source>
        <dbReference type="EMBL" id="EGZ05394.1"/>
    </source>
</evidence>
<evidence type="ECO:0000256" key="3">
    <source>
        <dbReference type="ARBA" id="ARBA00022679"/>
    </source>
</evidence>
<dbReference type="AlphaFoldDB" id="G5AGF4"/>
<dbReference type="SMR" id="G5AGF4"/>
<evidence type="ECO:0000313" key="9">
    <source>
        <dbReference type="Proteomes" id="UP000002640"/>
    </source>
</evidence>
<dbReference type="GO" id="GO:0005783">
    <property type="term" value="C:endoplasmic reticulum"/>
    <property type="evidence" value="ECO:0007669"/>
    <property type="project" value="TreeGrafter"/>
</dbReference>
<keyword evidence="5" id="KW-0460">Magnesium</keyword>
<dbReference type="Pfam" id="PF01255">
    <property type="entry name" value="Prenyltransf"/>
    <property type="match status" value="1"/>
</dbReference>
<keyword evidence="3 6" id="KW-0808">Transferase</keyword>
<dbReference type="HAMAP" id="MF_01139">
    <property type="entry name" value="ISPT"/>
    <property type="match status" value="1"/>
</dbReference>
<feature type="signal peptide" evidence="7">
    <location>
        <begin position="1"/>
        <end position="19"/>
    </location>
</feature>
<feature type="chain" id="PRO_5003473387" description="Alkyl transferase" evidence="7">
    <location>
        <begin position="20"/>
        <end position="309"/>
    </location>
</feature>
<evidence type="ECO:0000256" key="2">
    <source>
        <dbReference type="ARBA" id="ARBA00005432"/>
    </source>
</evidence>
<dbReference type="STRING" id="1094619.G5AGF4"/>
<dbReference type="PANTHER" id="PTHR10291:SF43">
    <property type="entry name" value="DEHYDRODOLICHYL DIPHOSPHATE SYNTHASE COMPLEX SUBUNIT DHDDS"/>
    <property type="match status" value="1"/>
</dbReference>
<dbReference type="InterPro" id="IPR036424">
    <property type="entry name" value="UPP_synth-like_sf"/>
</dbReference>
<protein>
    <recommendedName>
        <fullName evidence="6">Alkyl transferase</fullName>
        <ecNumber evidence="6">2.5.1.-</ecNumber>
    </recommendedName>
</protein>
<evidence type="ECO:0000256" key="5">
    <source>
        <dbReference type="ARBA" id="ARBA00022842"/>
    </source>
</evidence>
<dbReference type="InterPro" id="IPR001441">
    <property type="entry name" value="UPP_synth-like"/>
</dbReference>
<dbReference type="GO" id="GO:0016094">
    <property type="term" value="P:polyprenol biosynthetic process"/>
    <property type="evidence" value="ECO:0007669"/>
    <property type="project" value="TreeGrafter"/>
</dbReference>
<dbReference type="Gene3D" id="3.40.1180.10">
    <property type="entry name" value="Decaprenyl diphosphate synthase-like"/>
    <property type="match status" value="1"/>
</dbReference>
<accession>G5AGF4</accession>
<keyword evidence="4" id="KW-0479">Metal-binding</keyword>
<evidence type="ECO:0000256" key="4">
    <source>
        <dbReference type="ARBA" id="ARBA00022723"/>
    </source>
</evidence>
<dbReference type="Proteomes" id="UP000002640">
    <property type="component" value="Unassembled WGS sequence"/>
</dbReference>
<keyword evidence="9" id="KW-1185">Reference proteome</keyword>
<dbReference type="InterPro" id="IPR018520">
    <property type="entry name" value="UPP_synth-like_CS"/>
</dbReference>
<organism evidence="8 9">
    <name type="scientific">Phytophthora sojae (strain P6497)</name>
    <name type="common">Soybean stem and root rot agent</name>
    <name type="synonym">Phytophthora megasperma f. sp. glycines</name>
    <dbReference type="NCBI Taxonomy" id="1094619"/>
    <lineage>
        <taxon>Eukaryota</taxon>
        <taxon>Sar</taxon>
        <taxon>Stramenopiles</taxon>
        <taxon>Oomycota</taxon>
        <taxon>Peronosporomycetes</taxon>
        <taxon>Peronosporales</taxon>
        <taxon>Peronosporaceae</taxon>
        <taxon>Phytophthora</taxon>
    </lineage>
</organism>
<dbReference type="GeneID" id="20661872"/>
<dbReference type="GO" id="GO:0046872">
    <property type="term" value="F:metal ion binding"/>
    <property type="evidence" value="ECO:0007669"/>
    <property type="project" value="UniProtKB-KW"/>
</dbReference>
<dbReference type="PANTHER" id="PTHR10291">
    <property type="entry name" value="DEHYDRODOLICHYL DIPHOSPHATE SYNTHASE FAMILY MEMBER"/>
    <property type="match status" value="1"/>
</dbReference>
<keyword evidence="7" id="KW-0732">Signal</keyword>
<dbReference type="RefSeq" id="XP_009538925.1">
    <property type="nucleotide sequence ID" value="XM_009540630.1"/>
</dbReference>
<name>G5AGF4_PHYSP</name>
<dbReference type="NCBIfam" id="TIGR00055">
    <property type="entry name" value="uppS"/>
    <property type="match status" value="1"/>
</dbReference>
<dbReference type="KEGG" id="psoj:PHYSODRAFT_533495"/>
<gene>
    <name evidence="8" type="ORF">PHYSODRAFT_533495</name>
</gene>
<dbReference type="SUPFAM" id="SSF64005">
    <property type="entry name" value="Undecaprenyl diphosphate synthase"/>
    <property type="match status" value="1"/>
</dbReference>
<dbReference type="FunCoup" id="G5AGF4">
    <property type="interactions" value="155"/>
</dbReference>
<dbReference type="CDD" id="cd00475">
    <property type="entry name" value="Cis_IPPS"/>
    <property type="match status" value="1"/>
</dbReference>
<evidence type="ECO:0000256" key="7">
    <source>
        <dbReference type="SAM" id="SignalP"/>
    </source>
</evidence>
<dbReference type="InParanoid" id="G5AGF4"/>
<comment type="cofactor">
    <cofactor evidence="1">
        <name>Mg(2+)</name>
        <dbReference type="ChEBI" id="CHEBI:18420"/>
    </cofactor>
</comment>
<sequence length="309" mass="34935">MPITLVFVLTLLSFSLASGVSGLGKSVRWHRVLPVAVWRLVGWLSAVLRADFEALEKKTARAAMLRDLGEMKVPRHIAVIMDGNRRYGKNKYGAGVRGHSDGSRTLVNFTDWCIDAGVKALTVFAFSTGVLENWNREQSEVDALMNLFNQFMHEIVPEALKRDIRVRVLVSDGRKLPAYIVEAIEDIEGKTQHCTRFSLNICVRYGVVYGARDEIVGACKKIAKEVANGETSVEEINEELLSQRMLTAGLPDPDVLIRTSGELRISNFLLYQIAYSELIFMDKMWPEVTREDLQGIIVEFNRRKRRFGK</sequence>
<evidence type="ECO:0000256" key="6">
    <source>
        <dbReference type="RuleBase" id="RU363018"/>
    </source>
</evidence>